<evidence type="ECO:0000256" key="2">
    <source>
        <dbReference type="ARBA" id="ARBA00023774"/>
    </source>
</evidence>
<protein>
    <recommendedName>
        <fullName evidence="3">EF-hand domain-containing protein</fullName>
    </recommendedName>
</protein>
<dbReference type="InterPro" id="IPR002048">
    <property type="entry name" value="EF_hand_dom"/>
</dbReference>
<dbReference type="PRINTS" id="PR00450">
    <property type="entry name" value="RECOVERIN"/>
</dbReference>
<accession>A0ABD3HB95</accession>
<reference evidence="4 5" key="1">
    <citation type="submission" date="2024-09" db="EMBL/GenBank/DDBJ databases">
        <title>Chromosome-scale assembly of Riccia sorocarpa.</title>
        <authorList>
            <person name="Paukszto L."/>
        </authorList>
    </citation>
    <scope>NUCLEOTIDE SEQUENCE [LARGE SCALE GENOMIC DNA]</scope>
    <source>
        <strain evidence="4">LP-2024</strain>
        <tissue evidence="4">Aerial parts of the thallus</tissue>
    </source>
</reference>
<feature type="domain" description="EF-hand" evidence="3">
    <location>
        <begin position="172"/>
        <end position="207"/>
    </location>
</feature>
<dbReference type="SMART" id="SM00054">
    <property type="entry name" value="EFh"/>
    <property type="match status" value="3"/>
</dbReference>
<dbReference type="PROSITE" id="PS50222">
    <property type="entry name" value="EF_HAND_2"/>
    <property type="match status" value="3"/>
</dbReference>
<gene>
    <name evidence="4" type="ORF">R1sor_014987</name>
</gene>
<name>A0ABD3HB95_9MARC</name>
<dbReference type="FunFam" id="1.10.238.10:FF:000073">
    <property type="entry name" value="calcineurin B-like protein 3"/>
    <property type="match status" value="1"/>
</dbReference>
<keyword evidence="5" id="KW-1185">Reference proteome</keyword>
<dbReference type="PANTHER" id="PTHR23056">
    <property type="entry name" value="CALCINEURIN B"/>
    <property type="match status" value="1"/>
</dbReference>
<dbReference type="InterPro" id="IPR011992">
    <property type="entry name" value="EF-hand-dom_pair"/>
</dbReference>
<dbReference type="Gene3D" id="1.10.238.10">
    <property type="entry name" value="EF-hand"/>
    <property type="match status" value="1"/>
</dbReference>
<evidence type="ECO:0000259" key="3">
    <source>
        <dbReference type="PROSITE" id="PS50222"/>
    </source>
</evidence>
<dbReference type="Pfam" id="PF13833">
    <property type="entry name" value="EF-hand_8"/>
    <property type="match status" value="1"/>
</dbReference>
<dbReference type="SUPFAM" id="SSF47473">
    <property type="entry name" value="EF-hand"/>
    <property type="match status" value="1"/>
</dbReference>
<organism evidence="4 5">
    <name type="scientific">Riccia sorocarpa</name>
    <dbReference type="NCBI Taxonomy" id="122646"/>
    <lineage>
        <taxon>Eukaryota</taxon>
        <taxon>Viridiplantae</taxon>
        <taxon>Streptophyta</taxon>
        <taxon>Embryophyta</taxon>
        <taxon>Marchantiophyta</taxon>
        <taxon>Marchantiopsida</taxon>
        <taxon>Marchantiidae</taxon>
        <taxon>Marchantiales</taxon>
        <taxon>Ricciaceae</taxon>
        <taxon>Riccia</taxon>
    </lineage>
</organism>
<comment type="caution">
    <text evidence="4">The sequence shown here is derived from an EMBL/GenBank/DDBJ whole genome shotgun (WGS) entry which is preliminary data.</text>
</comment>
<sequence length="318" mass="36236">MVGIWECEWRQGLPDLWMEESSEVLYFSRGLEKAIEGDCQRLDWSCEGKSSQCQETRGGTQNRTSHVMTFLHGPFLLAIVALVATPFDSVIPVLESAVNVTVLLIMGCFSSKLSNQPPGFEDPVVLAQETSFSVSEVEALYELFKKLSCTVIDDGLIHKEEFQLAMFKNSKRENLFADRVFDLFDTKQNGVIEFGEFVRALSVFHPNAPVEEKIDFAFKLYDLRKTGYIEREEVKQMLVALLSESEMKLTDDVIEAILDKTFAEADTKHDGRIDKEEWRNLVSKHPSLMRNMTLPYLKDITTSFPSFVFHSEVDDSNT</sequence>
<dbReference type="AlphaFoldDB" id="A0ABD3HB95"/>
<evidence type="ECO:0000313" key="5">
    <source>
        <dbReference type="Proteomes" id="UP001633002"/>
    </source>
</evidence>
<dbReference type="Proteomes" id="UP001633002">
    <property type="component" value="Unassembled WGS sequence"/>
</dbReference>
<keyword evidence="1" id="KW-0677">Repeat</keyword>
<proteinExistence type="inferred from homology"/>
<dbReference type="EMBL" id="JBJQOH010000004">
    <property type="protein sequence ID" value="KAL3688678.1"/>
    <property type="molecule type" value="Genomic_DNA"/>
</dbReference>
<evidence type="ECO:0000313" key="4">
    <source>
        <dbReference type="EMBL" id="KAL3688678.1"/>
    </source>
</evidence>
<dbReference type="Pfam" id="PF13499">
    <property type="entry name" value="EF-hand_7"/>
    <property type="match status" value="1"/>
</dbReference>
<evidence type="ECO:0000256" key="1">
    <source>
        <dbReference type="ARBA" id="ARBA00022737"/>
    </source>
</evidence>
<feature type="domain" description="EF-hand" evidence="3">
    <location>
        <begin position="209"/>
        <end position="244"/>
    </location>
</feature>
<comment type="similarity">
    <text evidence="2">Belongs to the calcineurin regulatory subunit family.</text>
</comment>
<feature type="domain" description="EF-hand" evidence="3">
    <location>
        <begin position="253"/>
        <end position="288"/>
    </location>
</feature>
<dbReference type="InterPro" id="IPR045198">
    <property type="entry name" value="CNBL1-10"/>
</dbReference>
<dbReference type="PANTHER" id="PTHR23056:SF44">
    <property type="entry name" value="CALCINEURIN B-LIKE PROTEIN 1"/>
    <property type="match status" value="1"/>
</dbReference>